<dbReference type="PANTHER" id="PTHR30489:SF0">
    <property type="entry name" value="LIPOPROTEIN-RELEASING SYSTEM TRANSMEMBRANE PROTEIN LOLE"/>
    <property type="match status" value="1"/>
</dbReference>
<evidence type="ECO:0000256" key="5">
    <source>
        <dbReference type="ARBA" id="ARBA00022989"/>
    </source>
</evidence>
<dbReference type="GO" id="GO:0044874">
    <property type="term" value="P:lipoprotein localization to outer membrane"/>
    <property type="evidence" value="ECO:0007669"/>
    <property type="project" value="TreeGrafter"/>
</dbReference>
<sequence length="402" mass="42719">MLRWAWITWLRSKSSVRSTLILLVTLTFLLSTLASVASGARSAIERDVLNAGGLTQIDLSSIETGYSVRELNAENLRKARGMEHVAKVVPDYISSIYTQSSDPHTPTFDLTTHSWRPSTRPSLVRGEVPQPLKPGQLVLPSSGSGVDFNRYVGEELPVAYTRATGEHSGTPAHTTFEVVATYDPEWQLDGPDTAYAAPKTAAMLAAAKAGMPPKRYRSTTGATSAVLSVTEQQYVPTVVEKLQRMGFSASPVADRVRNLPGVLGAADLGYQVGILVLLAVAVLTGLSNARSSIHSRLSELAVLRILGNSLGGLRRILLGEAMLTGVLAGVIGSAVGFSGALLLRGSLERLLGLEVSMTDMLPNPLWGLAVVLTPIIGLVIGALFGGGVALRRDPYLLARSQS</sequence>
<dbReference type="PANTHER" id="PTHR30489">
    <property type="entry name" value="LIPOPROTEIN-RELEASING SYSTEM TRANSMEMBRANE PROTEIN LOLE"/>
    <property type="match status" value="1"/>
</dbReference>
<feature type="transmembrane region" description="Helical" evidence="8">
    <location>
        <begin position="268"/>
        <end position="286"/>
    </location>
</feature>
<keyword evidence="5 8" id="KW-1133">Transmembrane helix</keyword>
<evidence type="ECO:0000256" key="7">
    <source>
        <dbReference type="SAM" id="MobiDB-lite"/>
    </source>
</evidence>
<comment type="subcellular location">
    <subcellularLocation>
        <location evidence="1">Cell membrane</location>
        <topology evidence="1">Multi-pass membrane protein</topology>
    </subcellularLocation>
</comment>
<organism evidence="10 11">
    <name type="scientific">Actinopolyspora alba</name>
    <dbReference type="NCBI Taxonomy" id="673379"/>
    <lineage>
        <taxon>Bacteria</taxon>
        <taxon>Bacillati</taxon>
        <taxon>Actinomycetota</taxon>
        <taxon>Actinomycetes</taxon>
        <taxon>Actinopolysporales</taxon>
        <taxon>Actinopolysporaceae</taxon>
        <taxon>Actinopolyspora</taxon>
        <taxon>Actinopolyspora alba group</taxon>
    </lineage>
</organism>
<dbReference type="EMBL" id="FOMZ01000008">
    <property type="protein sequence ID" value="SFE15052.1"/>
    <property type="molecule type" value="Genomic_DNA"/>
</dbReference>
<keyword evidence="11" id="KW-1185">Reference proteome</keyword>
<evidence type="ECO:0000256" key="3">
    <source>
        <dbReference type="ARBA" id="ARBA00022475"/>
    </source>
</evidence>
<evidence type="ECO:0000256" key="4">
    <source>
        <dbReference type="ARBA" id="ARBA00022692"/>
    </source>
</evidence>
<keyword evidence="3" id="KW-1003">Cell membrane</keyword>
<keyword evidence="4 8" id="KW-0812">Transmembrane</keyword>
<gene>
    <name evidence="10" type="ORF">SAMN04487819_108200</name>
</gene>
<proteinExistence type="inferred from homology"/>
<name>A0A1I1Y6U8_9ACTN</name>
<dbReference type="InterPro" id="IPR003838">
    <property type="entry name" value="ABC3_permease_C"/>
</dbReference>
<dbReference type="AlphaFoldDB" id="A0A1I1Y6U8"/>
<evidence type="ECO:0000256" key="2">
    <source>
        <dbReference type="ARBA" id="ARBA00005236"/>
    </source>
</evidence>
<feature type="region of interest" description="Disordered" evidence="7">
    <location>
        <begin position="119"/>
        <end position="139"/>
    </location>
</feature>
<evidence type="ECO:0000313" key="10">
    <source>
        <dbReference type="EMBL" id="SFE15052.1"/>
    </source>
</evidence>
<evidence type="ECO:0000259" key="9">
    <source>
        <dbReference type="Pfam" id="PF02687"/>
    </source>
</evidence>
<reference evidence="11" key="1">
    <citation type="submission" date="2016-10" db="EMBL/GenBank/DDBJ databases">
        <authorList>
            <person name="Varghese N."/>
            <person name="Submissions S."/>
        </authorList>
    </citation>
    <scope>NUCLEOTIDE SEQUENCE [LARGE SCALE GENOMIC DNA]</scope>
    <source>
        <strain evidence="11">DSM 45004</strain>
    </source>
</reference>
<dbReference type="Pfam" id="PF02687">
    <property type="entry name" value="FtsX"/>
    <property type="match status" value="1"/>
</dbReference>
<comment type="similarity">
    <text evidence="2">Belongs to the ABC-4 integral membrane protein family. LolC/E subfamily.</text>
</comment>
<dbReference type="Proteomes" id="UP000198716">
    <property type="component" value="Unassembled WGS sequence"/>
</dbReference>
<dbReference type="InterPro" id="IPR051447">
    <property type="entry name" value="Lipoprotein-release_system"/>
</dbReference>
<evidence type="ECO:0000256" key="1">
    <source>
        <dbReference type="ARBA" id="ARBA00004651"/>
    </source>
</evidence>
<evidence type="ECO:0000313" key="11">
    <source>
        <dbReference type="Proteomes" id="UP000198716"/>
    </source>
</evidence>
<evidence type="ECO:0000256" key="8">
    <source>
        <dbReference type="SAM" id="Phobius"/>
    </source>
</evidence>
<evidence type="ECO:0000256" key="6">
    <source>
        <dbReference type="ARBA" id="ARBA00023136"/>
    </source>
</evidence>
<feature type="transmembrane region" description="Helical" evidence="8">
    <location>
        <begin position="321"/>
        <end position="345"/>
    </location>
</feature>
<accession>A0A1I1Y6U8</accession>
<protein>
    <submittedName>
        <fullName evidence="10">Putative ABC transport system permease protein</fullName>
    </submittedName>
</protein>
<keyword evidence="6 8" id="KW-0472">Membrane</keyword>
<dbReference type="GO" id="GO:0098797">
    <property type="term" value="C:plasma membrane protein complex"/>
    <property type="evidence" value="ECO:0007669"/>
    <property type="project" value="TreeGrafter"/>
</dbReference>
<feature type="transmembrane region" description="Helical" evidence="8">
    <location>
        <begin position="365"/>
        <end position="390"/>
    </location>
</feature>
<feature type="domain" description="ABC3 transporter permease C-terminal" evidence="9">
    <location>
        <begin position="274"/>
        <end position="384"/>
    </location>
</feature>